<dbReference type="EMBL" id="BROQ01000096">
    <property type="protein sequence ID" value="GKZ24855.1"/>
    <property type="molecule type" value="Genomic_DNA"/>
</dbReference>
<dbReference type="InterPro" id="IPR011009">
    <property type="entry name" value="Kinase-like_dom_sf"/>
</dbReference>
<dbReference type="Pfam" id="PF00069">
    <property type="entry name" value="Pkinase"/>
    <property type="match status" value="1"/>
</dbReference>
<dbReference type="GO" id="GO:0004672">
    <property type="term" value="F:protein kinase activity"/>
    <property type="evidence" value="ECO:0007669"/>
    <property type="project" value="InterPro"/>
</dbReference>
<evidence type="ECO:0000313" key="2">
    <source>
        <dbReference type="EMBL" id="GKZ24855.1"/>
    </source>
</evidence>
<dbReference type="SUPFAM" id="SSF56112">
    <property type="entry name" value="Protein kinase-like (PK-like)"/>
    <property type="match status" value="1"/>
</dbReference>
<sequence length="338" mass="38004">METYPRYTLGPFWSSKRNKDSQLNVFVSDKHFQIELEACNFQKLPALLADYLRFLQRLEPDYLPESDEDFGDPLEELADWALRSFKPIFQQIPRLNTCQTYTLHNCLFPEVFHYSLVADGGNLVPVFLDNIGRERLMGALLPESEQVHYSAIPVYRPDEIEVPISLESSALPAVPRKVYINGQQLAFLKSVGAGDVNSTCRELKAYAKIQSTSFSEAINTCRLLGIVQIPSSGRTVGLLLSYIACDNRTLLCTGKDPQYASLRQKWLGQVTRSIERLHSCGVVWGDVKPDNVLINLQGDAYLIDFGGGYTKGWVDAELANTPEGDLQGLQRLSRFLSD</sequence>
<comment type="caution">
    <text evidence="2">The sequence shown here is derived from an EMBL/GenBank/DDBJ whole genome shotgun (WGS) entry which is preliminary data.</text>
</comment>
<gene>
    <name evidence="2" type="ORF">AbraCBS73388_011864</name>
</gene>
<proteinExistence type="predicted"/>
<dbReference type="Proteomes" id="UP001143548">
    <property type="component" value="Unassembled WGS sequence"/>
</dbReference>
<organism evidence="2 3">
    <name type="scientific">Aspergillus brasiliensis</name>
    <dbReference type="NCBI Taxonomy" id="319629"/>
    <lineage>
        <taxon>Eukaryota</taxon>
        <taxon>Fungi</taxon>
        <taxon>Dikarya</taxon>
        <taxon>Ascomycota</taxon>
        <taxon>Pezizomycotina</taxon>
        <taxon>Eurotiomycetes</taxon>
        <taxon>Eurotiomycetidae</taxon>
        <taxon>Eurotiales</taxon>
        <taxon>Aspergillaceae</taxon>
        <taxon>Aspergillus</taxon>
        <taxon>Aspergillus subgen. Circumdati</taxon>
    </lineage>
</organism>
<protein>
    <recommendedName>
        <fullName evidence="1">Protein kinase domain-containing protein</fullName>
    </recommendedName>
</protein>
<evidence type="ECO:0000259" key="1">
    <source>
        <dbReference type="PROSITE" id="PS50011"/>
    </source>
</evidence>
<name>A0A9W5YWJ0_9EURO</name>
<dbReference type="InterPro" id="IPR000719">
    <property type="entry name" value="Prot_kinase_dom"/>
</dbReference>
<dbReference type="PROSITE" id="PS50011">
    <property type="entry name" value="PROTEIN_KINASE_DOM"/>
    <property type="match status" value="1"/>
</dbReference>
<feature type="domain" description="Protein kinase" evidence="1">
    <location>
        <begin position="160"/>
        <end position="338"/>
    </location>
</feature>
<accession>A0A9W5YWJ0</accession>
<evidence type="ECO:0000313" key="3">
    <source>
        <dbReference type="Proteomes" id="UP001143548"/>
    </source>
</evidence>
<dbReference type="AlphaFoldDB" id="A0A9W5YWJ0"/>
<reference evidence="2" key="1">
    <citation type="submission" date="2022-07" db="EMBL/GenBank/DDBJ databases">
        <title>Taxonomy of Aspergillus series Nigri: significant species reduction supported by multi-species coalescent approaches.</title>
        <authorList>
            <person name="Bian C."/>
            <person name="Kusuya Y."/>
            <person name="Sklenar F."/>
            <person name="D'hooge E."/>
            <person name="Yaguchi T."/>
            <person name="Takahashi H."/>
            <person name="Hubka V."/>
        </authorList>
    </citation>
    <scope>NUCLEOTIDE SEQUENCE</scope>
    <source>
        <strain evidence="2">CBS 733.88</strain>
    </source>
</reference>
<dbReference type="Gene3D" id="1.10.510.10">
    <property type="entry name" value="Transferase(Phosphotransferase) domain 1"/>
    <property type="match status" value="1"/>
</dbReference>
<dbReference type="GO" id="GO:0005524">
    <property type="term" value="F:ATP binding"/>
    <property type="evidence" value="ECO:0007669"/>
    <property type="project" value="InterPro"/>
</dbReference>